<dbReference type="GO" id="GO:0006935">
    <property type="term" value="P:chemotaxis"/>
    <property type="evidence" value="ECO:0007669"/>
    <property type="project" value="UniProtKB-UniRule"/>
</dbReference>
<protein>
    <recommendedName>
        <fullName evidence="3">Probable chemoreceptor glutamine deamidase CheD</fullName>
        <ecNumber evidence="3">3.5.1.44</ecNumber>
    </recommendedName>
</protein>
<dbReference type="InterPro" id="IPR005659">
    <property type="entry name" value="Chemorcpt_Glu_NH3ase_CheD"/>
</dbReference>
<evidence type="ECO:0000256" key="3">
    <source>
        <dbReference type="HAMAP-Rule" id="MF_01440"/>
    </source>
</evidence>
<dbReference type="Pfam" id="PF03975">
    <property type="entry name" value="CheD"/>
    <property type="match status" value="1"/>
</dbReference>
<reference evidence="5 6" key="1">
    <citation type="submission" date="2020-08" db="EMBL/GenBank/DDBJ databases">
        <title>Genomic Encyclopedia of Type Strains, Phase IV (KMG-IV): sequencing the most valuable type-strain genomes for metagenomic binning, comparative biology and taxonomic classification.</title>
        <authorList>
            <person name="Goeker M."/>
        </authorList>
    </citation>
    <scope>NUCLEOTIDE SEQUENCE [LARGE SCALE GENOMIC DNA]</scope>
    <source>
        <strain evidence="5 6">DSM 102255</strain>
    </source>
</reference>
<dbReference type="InterPro" id="IPR011324">
    <property type="entry name" value="Cytotoxic_necrot_fac-like_cat"/>
</dbReference>
<comment type="similarity">
    <text evidence="3">Belongs to the CheD family.</text>
</comment>
<dbReference type="EC" id="3.5.1.44" evidence="3"/>
<keyword evidence="1 3" id="KW-0145">Chemotaxis</keyword>
<evidence type="ECO:0000256" key="4">
    <source>
        <dbReference type="SAM" id="MobiDB-lite"/>
    </source>
</evidence>
<dbReference type="GO" id="GO:0050568">
    <property type="term" value="F:protein-glutamine glutaminase activity"/>
    <property type="evidence" value="ECO:0007669"/>
    <property type="project" value="UniProtKB-UniRule"/>
</dbReference>
<dbReference type="PANTHER" id="PTHR35147:SF2">
    <property type="entry name" value="CHEMORECEPTOR GLUTAMINE DEAMIDASE CHED-RELATED"/>
    <property type="match status" value="1"/>
</dbReference>
<dbReference type="PANTHER" id="PTHR35147">
    <property type="entry name" value="CHEMORECEPTOR GLUTAMINE DEAMIDASE CHED-RELATED"/>
    <property type="match status" value="1"/>
</dbReference>
<organism evidence="5 6">
    <name type="scientific">Sphingobium subterraneum</name>
    <dbReference type="NCBI Taxonomy" id="627688"/>
    <lineage>
        <taxon>Bacteria</taxon>
        <taxon>Pseudomonadati</taxon>
        <taxon>Pseudomonadota</taxon>
        <taxon>Alphaproteobacteria</taxon>
        <taxon>Sphingomonadales</taxon>
        <taxon>Sphingomonadaceae</taxon>
        <taxon>Sphingobium</taxon>
    </lineage>
</organism>
<dbReference type="SUPFAM" id="SSF64438">
    <property type="entry name" value="CNF1/YfiH-like putative cysteine hydrolases"/>
    <property type="match status" value="1"/>
</dbReference>
<proteinExistence type="inferred from homology"/>
<dbReference type="InterPro" id="IPR038592">
    <property type="entry name" value="CheD-like_sf"/>
</dbReference>
<comment type="function">
    <text evidence="3">Probably deamidates glutamine residues to glutamate on methyl-accepting chemotaxis receptors (MCPs), playing an important role in chemotaxis.</text>
</comment>
<evidence type="ECO:0000256" key="1">
    <source>
        <dbReference type="ARBA" id="ARBA00022500"/>
    </source>
</evidence>
<keyword evidence="6" id="KW-1185">Reference proteome</keyword>
<name>A0A841J0R6_9SPHN</name>
<dbReference type="AlphaFoldDB" id="A0A841J0R6"/>
<dbReference type="Gene3D" id="3.30.1330.200">
    <property type="match status" value="1"/>
</dbReference>
<evidence type="ECO:0000256" key="2">
    <source>
        <dbReference type="ARBA" id="ARBA00022801"/>
    </source>
</evidence>
<sequence length="186" mass="20326">MQRIAIVQGQHAIADDPDTIITTLLGSCIAVCLHDAEAKLGGMNHFLLGEPEPQHRVRPEDRHRYGLHAMELLINAMMQKGAARHRLRAHVFGGANVVPAFGKIGTANGEFALRFLGTEGIAIGHCALGGILPRKVEFRPWDGTVHTSTIEERFAPPPRPSAAPQVQMQGSDMPDEYSHGDVELFR</sequence>
<comment type="catalytic activity">
    <reaction evidence="3">
        <text>L-glutaminyl-[protein] + H2O = L-glutamyl-[protein] + NH4(+)</text>
        <dbReference type="Rhea" id="RHEA:16441"/>
        <dbReference type="Rhea" id="RHEA-COMP:10207"/>
        <dbReference type="Rhea" id="RHEA-COMP:10208"/>
        <dbReference type="ChEBI" id="CHEBI:15377"/>
        <dbReference type="ChEBI" id="CHEBI:28938"/>
        <dbReference type="ChEBI" id="CHEBI:29973"/>
        <dbReference type="ChEBI" id="CHEBI:30011"/>
        <dbReference type="EC" id="3.5.1.44"/>
    </reaction>
</comment>
<keyword evidence="2 3" id="KW-0378">Hydrolase</keyword>
<gene>
    <name evidence="3" type="primary">cheD</name>
    <name evidence="5" type="ORF">FHS92_002033</name>
</gene>
<dbReference type="RefSeq" id="WP_184080101.1">
    <property type="nucleotide sequence ID" value="NZ_JACIJP010000002.1"/>
</dbReference>
<dbReference type="EMBL" id="JACIJP010000002">
    <property type="protein sequence ID" value="MBB6124304.1"/>
    <property type="molecule type" value="Genomic_DNA"/>
</dbReference>
<comment type="caution">
    <text evidence="5">The sequence shown here is derived from an EMBL/GenBank/DDBJ whole genome shotgun (WGS) entry which is preliminary data.</text>
</comment>
<accession>A0A841J0R6</accession>
<evidence type="ECO:0000313" key="6">
    <source>
        <dbReference type="Proteomes" id="UP000552700"/>
    </source>
</evidence>
<dbReference type="HAMAP" id="MF_01440">
    <property type="entry name" value="CheD"/>
    <property type="match status" value="1"/>
</dbReference>
<evidence type="ECO:0000313" key="5">
    <source>
        <dbReference type="EMBL" id="MBB6124304.1"/>
    </source>
</evidence>
<feature type="compositionally biased region" description="Basic and acidic residues" evidence="4">
    <location>
        <begin position="176"/>
        <end position="186"/>
    </location>
</feature>
<feature type="region of interest" description="Disordered" evidence="4">
    <location>
        <begin position="149"/>
        <end position="186"/>
    </location>
</feature>
<dbReference type="Proteomes" id="UP000552700">
    <property type="component" value="Unassembled WGS sequence"/>
</dbReference>
<dbReference type="CDD" id="cd16352">
    <property type="entry name" value="CheD"/>
    <property type="match status" value="1"/>
</dbReference>